<organism evidence="1 2">
    <name type="scientific">Blautia obeum</name>
    <dbReference type="NCBI Taxonomy" id="40520"/>
    <lineage>
        <taxon>Bacteria</taxon>
        <taxon>Bacillati</taxon>
        <taxon>Bacillota</taxon>
        <taxon>Clostridia</taxon>
        <taxon>Lachnospirales</taxon>
        <taxon>Lachnospiraceae</taxon>
        <taxon>Blautia</taxon>
    </lineage>
</organism>
<protein>
    <submittedName>
        <fullName evidence="1">Uncharacterized protein</fullName>
    </submittedName>
</protein>
<proteinExistence type="predicted"/>
<dbReference type="Proteomes" id="UP000095447">
    <property type="component" value="Unassembled WGS sequence"/>
</dbReference>
<dbReference type="AlphaFoldDB" id="A0A174CTF9"/>
<gene>
    <name evidence="1" type="ORF">ERS852395_02238</name>
</gene>
<reference evidence="1 2" key="1">
    <citation type="submission" date="2015-09" db="EMBL/GenBank/DDBJ databases">
        <authorList>
            <consortium name="Pathogen Informatics"/>
        </authorList>
    </citation>
    <scope>NUCLEOTIDE SEQUENCE [LARGE SCALE GENOMIC DNA]</scope>
    <source>
        <strain evidence="1 2">2789STDY5608838</strain>
    </source>
</reference>
<dbReference type="EMBL" id="CYZA01000012">
    <property type="protein sequence ID" value="CUO16791.1"/>
    <property type="molecule type" value="Genomic_DNA"/>
</dbReference>
<name>A0A174CTF9_9FIRM</name>
<accession>A0A174CTF9</accession>
<evidence type="ECO:0000313" key="1">
    <source>
        <dbReference type="EMBL" id="CUO16791.1"/>
    </source>
</evidence>
<evidence type="ECO:0000313" key="2">
    <source>
        <dbReference type="Proteomes" id="UP000095447"/>
    </source>
</evidence>
<sequence>MYDYCNLYKRKERYLVCDHTGMEPNLQRQIQSLQSIFHNEEIQDKEIASVSYKYFYCKDNAKQPCRQTKQLTVEKTNDKINALKL</sequence>